<dbReference type="Proteomes" id="UP000193922">
    <property type="component" value="Unassembled WGS sequence"/>
</dbReference>
<dbReference type="FunFam" id="3.30.565.10:FF:000010">
    <property type="entry name" value="Sensor histidine kinase RcsC"/>
    <property type="match status" value="1"/>
</dbReference>
<feature type="modified residue" description="4-aspartylphosphate" evidence="10">
    <location>
        <position position="4726"/>
    </location>
</feature>
<dbReference type="CDD" id="cd06225">
    <property type="entry name" value="HAMP"/>
    <property type="match status" value="40"/>
</dbReference>
<feature type="domain" description="HAMP" evidence="14">
    <location>
        <begin position="2305"/>
        <end position="2357"/>
    </location>
</feature>
<keyword evidence="5" id="KW-0677">Repeat</keyword>
<evidence type="ECO:0000256" key="11">
    <source>
        <dbReference type="SAM" id="MobiDB-lite"/>
    </source>
</evidence>
<evidence type="ECO:0000256" key="2">
    <source>
        <dbReference type="ARBA" id="ARBA00012438"/>
    </source>
</evidence>
<feature type="compositionally biased region" description="Acidic residues" evidence="11">
    <location>
        <begin position="4974"/>
        <end position="4988"/>
    </location>
</feature>
<feature type="domain" description="HAMP" evidence="14">
    <location>
        <begin position="2848"/>
        <end position="2900"/>
    </location>
</feature>
<dbReference type="PROSITE" id="PS50109">
    <property type="entry name" value="HIS_KIN"/>
    <property type="match status" value="1"/>
</dbReference>
<feature type="domain" description="HAMP" evidence="14">
    <location>
        <begin position="2121"/>
        <end position="2173"/>
    </location>
</feature>
<keyword evidence="7" id="KW-0418">Kinase</keyword>
<dbReference type="SUPFAM" id="SSF52172">
    <property type="entry name" value="CheY-like"/>
    <property type="match status" value="2"/>
</dbReference>
<dbReference type="Pfam" id="PF18947">
    <property type="entry name" value="HAMP_2"/>
    <property type="match status" value="7"/>
</dbReference>
<feature type="domain" description="HAMP" evidence="14">
    <location>
        <begin position="833"/>
        <end position="885"/>
    </location>
</feature>
<feature type="compositionally biased region" description="Polar residues" evidence="11">
    <location>
        <begin position="5039"/>
        <end position="5052"/>
    </location>
</feature>
<feature type="domain" description="HAMP" evidence="14">
    <location>
        <begin position="3584"/>
        <end position="3636"/>
    </location>
</feature>
<dbReference type="SUPFAM" id="SSF55874">
    <property type="entry name" value="ATPase domain of HSP90 chaperone/DNA topoisomerase II/histidine kinase"/>
    <property type="match status" value="1"/>
</dbReference>
<feature type="domain" description="HAMP" evidence="14">
    <location>
        <begin position="3768"/>
        <end position="3820"/>
    </location>
</feature>
<keyword evidence="9" id="KW-0902">Two-component regulatory system</keyword>
<dbReference type="PROSITE" id="PS50885">
    <property type="entry name" value="HAMP"/>
    <property type="match status" value="41"/>
</dbReference>
<feature type="domain" description="HAMP" evidence="14">
    <location>
        <begin position="2480"/>
        <end position="2532"/>
    </location>
</feature>
<dbReference type="PROSITE" id="PS50110">
    <property type="entry name" value="RESPONSE_REGULATORY"/>
    <property type="match status" value="1"/>
</dbReference>
<keyword evidence="16" id="KW-1185">Reference proteome</keyword>
<evidence type="ECO:0000313" key="16">
    <source>
        <dbReference type="Proteomes" id="UP000193922"/>
    </source>
</evidence>
<dbReference type="CDD" id="cd16922">
    <property type="entry name" value="HATPase_EvgS-ArcB-TorS-like"/>
    <property type="match status" value="1"/>
</dbReference>
<feature type="domain" description="HAMP" evidence="14">
    <location>
        <begin position="2397"/>
        <end position="2449"/>
    </location>
</feature>
<dbReference type="Gene3D" id="1.20.120.1530">
    <property type="match status" value="22"/>
</dbReference>
<feature type="domain" description="HAMP" evidence="14">
    <location>
        <begin position="1845"/>
        <end position="1897"/>
    </location>
</feature>
<feature type="domain" description="HAMP" evidence="14">
    <location>
        <begin position="3400"/>
        <end position="3452"/>
    </location>
</feature>
<feature type="domain" description="HAMP" evidence="14">
    <location>
        <begin position="3308"/>
        <end position="3360"/>
    </location>
</feature>
<dbReference type="SUPFAM" id="SSF47384">
    <property type="entry name" value="Homodimeric domain of signal transducing histidine kinase"/>
    <property type="match status" value="1"/>
</dbReference>
<dbReference type="PANTHER" id="PTHR45339:SF1">
    <property type="entry name" value="HYBRID SIGNAL TRANSDUCTION HISTIDINE KINASE J"/>
    <property type="match status" value="1"/>
</dbReference>
<feature type="domain" description="HAMP" evidence="14">
    <location>
        <begin position="3676"/>
        <end position="3728"/>
    </location>
</feature>
<feature type="domain" description="HAMP" evidence="14">
    <location>
        <begin position="1201"/>
        <end position="1253"/>
    </location>
</feature>
<feature type="domain" description="HAMP" evidence="14">
    <location>
        <begin position="1293"/>
        <end position="1345"/>
    </location>
</feature>
<feature type="compositionally biased region" description="Basic and acidic residues" evidence="11">
    <location>
        <begin position="4552"/>
        <end position="4567"/>
    </location>
</feature>
<feature type="domain" description="HAMP" evidence="14">
    <location>
        <begin position="1937"/>
        <end position="1989"/>
    </location>
</feature>
<keyword evidence="8" id="KW-0067">ATP-binding</keyword>
<feature type="domain" description="HAMP" evidence="14">
    <location>
        <begin position="2213"/>
        <end position="2265"/>
    </location>
</feature>
<protein>
    <recommendedName>
        <fullName evidence="2">histidine kinase</fullName>
        <ecNumber evidence="2">2.7.13.3</ecNumber>
    </recommendedName>
</protein>
<feature type="domain" description="HAMP" evidence="14">
    <location>
        <begin position="3032"/>
        <end position="3084"/>
    </location>
</feature>
<evidence type="ECO:0000256" key="7">
    <source>
        <dbReference type="ARBA" id="ARBA00022777"/>
    </source>
</evidence>
<feature type="compositionally biased region" description="Basic and acidic residues" evidence="11">
    <location>
        <begin position="4699"/>
        <end position="4710"/>
    </location>
</feature>
<evidence type="ECO:0000256" key="6">
    <source>
        <dbReference type="ARBA" id="ARBA00022741"/>
    </source>
</evidence>
<feature type="domain" description="HAMP" evidence="14">
    <location>
        <begin position="3124"/>
        <end position="3176"/>
    </location>
</feature>
<feature type="domain" description="Response regulatory" evidence="13">
    <location>
        <begin position="4667"/>
        <end position="4797"/>
    </location>
</feature>
<dbReference type="GeneID" id="63807245"/>
<feature type="region of interest" description="Disordered" evidence="11">
    <location>
        <begin position="4678"/>
        <end position="4710"/>
    </location>
</feature>
<evidence type="ECO:0000256" key="9">
    <source>
        <dbReference type="ARBA" id="ARBA00023012"/>
    </source>
</evidence>
<dbReference type="SUPFAM" id="SSF58104">
    <property type="entry name" value="Methyl-accepting chemotaxis protein (MCP) signaling domain"/>
    <property type="match status" value="19"/>
</dbReference>
<feature type="domain" description="HAMP" evidence="14">
    <location>
        <begin position="557"/>
        <end position="609"/>
    </location>
</feature>
<dbReference type="InterPro" id="IPR003594">
    <property type="entry name" value="HATPase_dom"/>
</dbReference>
<comment type="caution">
    <text evidence="15">The sequence shown here is derived from an EMBL/GenBank/DDBJ whole genome shotgun (WGS) entry which is preliminary data.</text>
</comment>
<feature type="region of interest" description="Disordered" evidence="11">
    <location>
        <begin position="4551"/>
        <end position="4644"/>
    </location>
</feature>
<feature type="region of interest" description="Disordered" evidence="11">
    <location>
        <begin position="282"/>
        <end position="307"/>
    </location>
</feature>
<dbReference type="CDD" id="cd00082">
    <property type="entry name" value="HisKA"/>
    <property type="match status" value="1"/>
</dbReference>
<proteinExistence type="predicted"/>
<feature type="domain" description="HAMP" evidence="14">
    <location>
        <begin position="2572"/>
        <end position="2624"/>
    </location>
</feature>
<dbReference type="EC" id="2.7.13.3" evidence="2"/>
<dbReference type="Pfam" id="PF02518">
    <property type="entry name" value="HATPase_c"/>
    <property type="match status" value="1"/>
</dbReference>
<dbReference type="InterPro" id="IPR036890">
    <property type="entry name" value="HATPase_C_sf"/>
</dbReference>
<dbReference type="PANTHER" id="PTHR45339">
    <property type="entry name" value="HYBRID SIGNAL TRANSDUCTION HISTIDINE KINASE J"/>
    <property type="match status" value="1"/>
</dbReference>
<feature type="domain" description="HAMP" evidence="14">
    <location>
        <begin position="1385"/>
        <end position="1437"/>
    </location>
</feature>
<feature type="compositionally biased region" description="Basic and acidic residues" evidence="11">
    <location>
        <begin position="4836"/>
        <end position="4849"/>
    </location>
</feature>
<feature type="compositionally biased region" description="Acidic residues" evidence="11">
    <location>
        <begin position="4854"/>
        <end position="4877"/>
    </location>
</feature>
<accession>A0A1Y1VZK8</accession>
<feature type="domain" description="HAMP" evidence="14">
    <location>
        <begin position="2940"/>
        <end position="2992"/>
    </location>
</feature>
<feature type="compositionally biased region" description="Acidic residues" evidence="11">
    <location>
        <begin position="4824"/>
        <end position="4835"/>
    </location>
</feature>
<dbReference type="InterPro" id="IPR036097">
    <property type="entry name" value="HisK_dim/P_sf"/>
</dbReference>
<dbReference type="Pfam" id="PF00672">
    <property type="entry name" value="HAMP"/>
    <property type="match status" value="34"/>
</dbReference>
<feature type="domain" description="HAMP" evidence="14">
    <location>
        <begin position="1109"/>
        <end position="1161"/>
    </location>
</feature>
<feature type="domain" description="HAMP" evidence="14">
    <location>
        <begin position="1477"/>
        <end position="1529"/>
    </location>
</feature>
<dbReference type="Gene3D" id="1.10.287.130">
    <property type="match status" value="1"/>
</dbReference>
<feature type="domain" description="HAMP" evidence="14">
    <location>
        <begin position="4044"/>
        <end position="4096"/>
    </location>
</feature>
<keyword evidence="4" id="KW-0808">Transferase</keyword>
<dbReference type="GO" id="GO:0071474">
    <property type="term" value="P:cellular hyperosmotic response"/>
    <property type="evidence" value="ECO:0007669"/>
    <property type="project" value="TreeGrafter"/>
</dbReference>
<dbReference type="FunFam" id="1.10.287.130:FF:000002">
    <property type="entry name" value="Two-component osmosensing histidine kinase"/>
    <property type="match status" value="1"/>
</dbReference>
<keyword evidence="6" id="KW-0547">Nucleotide-binding</keyword>
<feature type="domain" description="Histidine kinase" evidence="12">
    <location>
        <begin position="4118"/>
        <end position="4339"/>
    </location>
</feature>
<evidence type="ECO:0000259" key="13">
    <source>
        <dbReference type="PROSITE" id="PS50110"/>
    </source>
</evidence>
<dbReference type="InterPro" id="IPR003660">
    <property type="entry name" value="HAMP_dom"/>
</dbReference>
<feature type="domain" description="HAMP" evidence="14">
    <location>
        <begin position="1661"/>
        <end position="1713"/>
    </location>
</feature>
<feature type="region of interest" description="Disordered" evidence="11">
    <location>
        <begin position="5024"/>
        <end position="5076"/>
    </location>
</feature>
<dbReference type="GO" id="GO:0005524">
    <property type="term" value="F:ATP binding"/>
    <property type="evidence" value="ECO:0007669"/>
    <property type="project" value="UniProtKB-KW"/>
</dbReference>
<dbReference type="PRINTS" id="PR00344">
    <property type="entry name" value="BCTRLSENSOR"/>
</dbReference>
<gene>
    <name evidence="15" type="ORF">DL89DRAFT_295099</name>
</gene>
<evidence type="ECO:0000313" key="15">
    <source>
        <dbReference type="EMBL" id="ORX66707.1"/>
    </source>
</evidence>
<feature type="domain" description="HAMP" evidence="14">
    <location>
        <begin position="465"/>
        <end position="517"/>
    </location>
</feature>
<dbReference type="Pfam" id="PF00072">
    <property type="entry name" value="Response_reg"/>
    <property type="match status" value="1"/>
</dbReference>
<feature type="domain" description="HAMP" evidence="14">
    <location>
        <begin position="925"/>
        <end position="977"/>
    </location>
</feature>
<feature type="compositionally biased region" description="Polar residues" evidence="11">
    <location>
        <begin position="295"/>
        <end position="307"/>
    </location>
</feature>
<feature type="region of interest" description="Disordered" evidence="11">
    <location>
        <begin position="5347"/>
        <end position="5379"/>
    </location>
</feature>
<dbReference type="CDD" id="cd17546">
    <property type="entry name" value="REC_hyHK_CKI1_RcsC-like"/>
    <property type="match status" value="1"/>
</dbReference>
<reference evidence="15 16" key="1">
    <citation type="submission" date="2016-07" db="EMBL/GenBank/DDBJ databases">
        <title>Pervasive Adenine N6-methylation of Active Genes in Fungi.</title>
        <authorList>
            <consortium name="DOE Joint Genome Institute"/>
            <person name="Mondo S.J."/>
            <person name="Dannebaum R.O."/>
            <person name="Kuo R.C."/>
            <person name="Labutti K."/>
            <person name="Haridas S."/>
            <person name="Kuo A."/>
            <person name="Salamov A."/>
            <person name="Ahrendt S.R."/>
            <person name="Lipzen A."/>
            <person name="Sullivan W."/>
            <person name="Andreopoulos W.B."/>
            <person name="Clum A."/>
            <person name="Lindquist E."/>
            <person name="Daum C."/>
            <person name="Ramamoorthy G.K."/>
            <person name="Gryganskyi A."/>
            <person name="Culley D."/>
            <person name="Magnuson J.K."/>
            <person name="James T.Y."/>
            <person name="O'Malley M.A."/>
            <person name="Stajich J.E."/>
            <person name="Spatafora J.W."/>
            <person name="Visel A."/>
            <person name="Grigoriev I.V."/>
        </authorList>
    </citation>
    <scope>NUCLEOTIDE SEQUENCE [LARGE SCALE GENOMIC DNA]</scope>
    <source>
        <strain evidence="15 16">ATCC 12442</strain>
    </source>
</reference>
<feature type="domain" description="HAMP" evidence="14">
    <location>
        <begin position="2029"/>
        <end position="2081"/>
    </location>
</feature>
<feature type="region of interest" description="Disordered" evidence="11">
    <location>
        <begin position="5182"/>
        <end position="5201"/>
    </location>
</feature>
<feature type="domain" description="HAMP" evidence="14">
    <location>
        <begin position="3860"/>
        <end position="3912"/>
    </location>
</feature>
<dbReference type="GO" id="GO:0016020">
    <property type="term" value="C:membrane"/>
    <property type="evidence" value="ECO:0007669"/>
    <property type="project" value="InterPro"/>
</dbReference>
<evidence type="ECO:0000256" key="3">
    <source>
        <dbReference type="ARBA" id="ARBA00022553"/>
    </source>
</evidence>
<name>A0A1Y1VZK8_9FUNG</name>
<feature type="domain" description="HAMP" evidence="14">
    <location>
        <begin position="373"/>
        <end position="425"/>
    </location>
</feature>
<feature type="domain" description="HAMP" evidence="14">
    <location>
        <begin position="1753"/>
        <end position="1805"/>
    </location>
</feature>
<dbReference type="InterPro" id="IPR004358">
    <property type="entry name" value="Sig_transdc_His_kin-like_C"/>
</dbReference>
<evidence type="ECO:0000259" key="14">
    <source>
        <dbReference type="PROSITE" id="PS50885"/>
    </source>
</evidence>
<dbReference type="SMART" id="SM00387">
    <property type="entry name" value="HATPase_c"/>
    <property type="match status" value="1"/>
</dbReference>
<feature type="compositionally biased region" description="Low complexity" evidence="11">
    <location>
        <begin position="4813"/>
        <end position="4823"/>
    </location>
</feature>
<feature type="domain" description="HAMP" evidence="14">
    <location>
        <begin position="2664"/>
        <end position="2716"/>
    </location>
</feature>
<comment type="catalytic activity">
    <reaction evidence="1">
        <text>ATP + protein L-histidine = ADP + protein N-phospho-L-histidine.</text>
        <dbReference type="EC" id="2.7.13.3"/>
    </reaction>
</comment>
<dbReference type="InterPro" id="IPR001789">
    <property type="entry name" value="Sig_transdc_resp-reg_receiver"/>
</dbReference>
<evidence type="ECO:0000256" key="1">
    <source>
        <dbReference type="ARBA" id="ARBA00000085"/>
    </source>
</evidence>
<feature type="region of interest" description="Disordered" evidence="11">
    <location>
        <begin position="5249"/>
        <end position="5334"/>
    </location>
</feature>
<dbReference type="Gene3D" id="3.40.50.2300">
    <property type="match status" value="2"/>
</dbReference>
<dbReference type="SMART" id="SM00388">
    <property type="entry name" value="HisKA"/>
    <property type="match status" value="1"/>
</dbReference>
<evidence type="ECO:0000259" key="12">
    <source>
        <dbReference type="PROSITE" id="PS50109"/>
    </source>
</evidence>
<dbReference type="Pfam" id="PF00512">
    <property type="entry name" value="HisKA"/>
    <property type="match status" value="1"/>
</dbReference>
<evidence type="ECO:0000256" key="4">
    <source>
        <dbReference type="ARBA" id="ARBA00022679"/>
    </source>
</evidence>
<dbReference type="GO" id="GO:0000155">
    <property type="term" value="F:phosphorelay sensor kinase activity"/>
    <property type="evidence" value="ECO:0007669"/>
    <property type="project" value="InterPro"/>
</dbReference>
<dbReference type="Gene3D" id="1.10.8.500">
    <property type="entry name" value="HAMP domain in histidine kinase"/>
    <property type="match status" value="1"/>
</dbReference>
<dbReference type="STRING" id="61395.A0A1Y1VZK8"/>
<feature type="compositionally biased region" description="Basic and acidic residues" evidence="11">
    <location>
        <begin position="5353"/>
        <end position="5376"/>
    </location>
</feature>
<feature type="domain" description="HAMP" evidence="14">
    <location>
        <begin position="2756"/>
        <end position="2808"/>
    </location>
</feature>
<dbReference type="RefSeq" id="XP_040740666.1">
    <property type="nucleotide sequence ID" value="XM_040890597.1"/>
</dbReference>
<feature type="domain" description="HAMP" evidence="14">
    <location>
        <begin position="1017"/>
        <end position="1069"/>
    </location>
</feature>
<organism evidence="15 16">
    <name type="scientific">Linderina pennispora</name>
    <dbReference type="NCBI Taxonomy" id="61395"/>
    <lineage>
        <taxon>Eukaryota</taxon>
        <taxon>Fungi</taxon>
        <taxon>Fungi incertae sedis</taxon>
        <taxon>Zoopagomycota</taxon>
        <taxon>Kickxellomycotina</taxon>
        <taxon>Kickxellomycetes</taxon>
        <taxon>Kickxellales</taxon>
        <taxon>Kickxellaceae</taxon>
        <taxon>Linderina</taxon>
    </lineage>
</organism>
<dbReference type="FunFam" id="1.20.120.1530:FF:000002">
    <property type="entry name" value="Two-component osmosensing histidine kinase"/>
    <property type="match status" value="17"/>
</dbReference>
<dbReference type="Gene3D" id="3.30.565.10">
    <property type="entry name" value="Histidine kinase-like ATPase, C-terminal domain"/>
    <property type="match status" value="1"/>
</dbReference>
<feature type="domain" description="HAMP" evidence="14">
    <location>
        <begin position="1569"/>
        <end position="1621"/>
    </location>
</feature>
<feature type="domain" description="HAMP" evidence="14">
    <location>
        <begin position="741"/>
        <end position="793"/>
    </location>
</feature>
<keyword evidence="3 10" id="KW-0597">Phosphoprotein</keyword>
<dbReference type="SMART" id="SM00304">
    <property type="entry name" value="HAMP"/>
    <property type="match status" value="41"/>
</dbReference>
<dbReference type="InterPro" id="IPR003661">
    <property type="entry name" value="HisK_dim/P_dom"/>
</dbReference>
<evidence type="ECO:0000256" key="8">
    <source>
        <dbReference type="ARBA" id="ARBA00022840"/>
    </source>
</evidence>
<evidence type="ECO:0000256" key="10">
    <source>
        <dbReference type="PROSITE-ProRule" id="PRU00169"/>
    </source>
</evidence>
<feature type="domain" description="HAMP" evidence="14">
    <location>
        <begin position="3952"/>
        <end position="4004"/>
    </location>
</feature>
<feature type="domain" description="HAMP" evidence="14">
    <location>
        <begin position="3216"/>
        <end position="3268"/>
    </location>
</feature>
<feature type="region of interest" description="Disordered" evidence="11">
    <location>
        <begin position="4813"/>
        <end position="4877"/>
    </location>
</feature>
<sequence>MSMKNDIGETLARLDDGDFAASLEVVDSYLTTSNDEDIAVSHSRGVAIEQAARQQSGYDTGDISSSGEFASFRDASSSPAWFSIRLPKTSPSRHSVSSATEAFSDTSVMQSLRRMVQREEAWQQTKATYENHLSQMALHLQQQSLAFKSAQAKLKSLGAAPDPVIDQYASNGTFPVSTGAELQPDESIGGSTTESNYNSWWATFLPAATGMPARTSGSLPNSPMVSASLNGYATVAGTGELVCLECIQACERVADAVLHGDFNARVRCTRCHNIDGAGEKEWPLTKPTGAAGHVSASSSQLTGTPMISHPVTHTQKLANRVNRMASLLSFVTHEIVGVARNDGIRGILGTQGSIDGLNGTWLELMNEVNTMTRIHTEQVRNIAHVCNSVANGDLSEKVSIDVNGEMAELKDTINSMVDQLSAFSFEVTRVSHAVGTEGTLGVTAEVPDVNGVWKLLTDNVNSMASNLTNQVRDISNVCKAVAAGDLTRTVQVEARGEMLELKDTINTMVTRLDHMAVELTRVAVQVGIDGMLGGQANWFELDGTWKDLTDNVNRMADNLTQQVRDITRVTQAVARGDLTRKVEVPLNGEMAELKTTINEMVDRLNTFAFEVSRVAKEVGTDGQLGGQANVPDVDGTWKVLTDNVNTMADNLTNQVRDIANVTKAISAGDLTRKVQVPLNGEMDELKITINTMVDQLNTFAFEVSRVAKEVGTDGKLGGQANVEGVGGTWKDLTDNVNKMADNLTNQVRDIADVTKAVAAGELSRKVMVPLNGEMGELKDTINQMVDQLSHFADEVTTVAIEVGLEGRLGAQARVVGVQGVWMDLTHNVNKMAYNITRQVRNIAEVTRAVAKGDLGKQVDIPCKGEMEFLKTTINDMVARLKTFSSEVSRVAKEVGTDGKLGAQASVPDVEGTWKYLTENVNKMADNLTNQVRDIATVTKAISAGDLTRKVQVPLNGEMDELKITINTMVDQLNTFAKEVSRVAKEVGTDGQLGGQANVEGVDGTWKVLTDNVNNMATNLTNQVRDIATVTKAISAGDLTRKVEIPLNGEMGELKDTINTMVGQLKTFASEVSRVAKEVGTDGKLGGQAYVPNVDGTWKDLTDNVNKMADNLTIQVRNIAEVTKAVAAGEMSKRITVTLNGEMGELKTTINAMVNQVSQFAAELAKVAHEVGTEGQLGAHADMSGVDGVWKTLTDNVNNMADNITNQVRNIAEVTKAVAEGDLSKEVTVPLKGEMGDLKTTINDMVARLKTFSSEVSRVAKEVGTDGKLGAQATVPDVEGTWKDLTDNVNNMATNLTNQVRDIATVTKAISAGDLTRKVEVPLNGEMGELKITINTMVDQLNTFADEVSRVAKEVGTDGKLGGQANVEGVDGTWKVLTDNVNNMATNLTNQVRDIANVTKAISAGNLNLKVEVPLNGEMGDLKGTINTMVDQLNTFAAEVSRVAKEVGTDGQLGGQANVPNVDGTWKDLTDNVNTMADNLTNQVRTISNVTKAVALGDLTQKIKVDALGEMGDLKTTINDMVDRLNTFADEVSRVAKEVGTDGKLGGQANVEGVDGTWKSLTNNVNRMGDNLTNQVRDIANVTKAISAGDLTRKVQVPLNGEMGELKSTINTMVDQLSTFAAEVSRVAKEVGTDGQLGGQANVEGVDGTWKSLTDNVNKMADNLTNQVRDIANVTKAISAGDLTRKVEVPLNGEMGELKQTINTMVDQLNTFAFEVSRVAKEVGTDGQLGGQANVPNVDGTWKDLTDNVNTMADNLTNQVRDIAMVTTAISAGNLNLKVEVPLNGEMGELKSTINTMVDQLSTFAAEVSRVAKEVGTDGQLGGQANVEGVDGTWKSLTDNVNKMADNLTNQVRDIANVTKAISAGDLTRKVEVPLNGEMGELKQTINTMVDQLNTFAFEVSRVAKEVGTDGQLGGQANVPSVDGTWKDLTDNVNTMADNLTNQVRSISKVTTAIAEGDLSKKIDIVVNGEMGELTNTINEMVDKLRGIVSELSSVALQVGTDGQLGGQAHLKNISGNWKDLTDNVNKMAYNLTNQVRDIATVTKAISAGDLTRKVQVPLNGEMGELKLTINTMVDQLSTFAAEVSRVAKEVGTDGQLGGQANVEGVDGTWKSLTDNVNKMADNLTNQVRDIANVTKAISAGNLNMKVEVPLNGEMGELKDTINTMVDQLNTFADEVTRVAKEVGTEGKLGGQANVDGVDGTWKDLTNNVNTMASNLTTQVRSISEVTKAVAHGDLTQKIEVDVEGEMLDLKTTINEMVDQLNIFADEVSRVALEVGINGKLGGQAFVPNVDGVWKKVTDNVNTMANNLTFQVRSIGNVTTAVARGDLTKVIAVDARGEMGTLKTTMNGMVSQLRIFAGEVSRVAKEVGTDGQLGGQANVPNVDGTWKELTDNVNTMADNLTSQVRTISNVTKAVALGDLTQKIKVDALGEMGDLKTTINDMVDRLNTFADEVSRVAKEVGTDGKLGGQANGLTDNVNTMANNLTNQVRDIANVTKAISAGDLTRKVEIPLNGEMAELKDTINTMVDQLSTFADEVSRVAKEVGTDGKLGGQANVPNVDGTWKGLTDNVNKMADNLTNQVRDIANVTKAISAGNLNLKVEVPLNGEMGDLKGTINTMVDQLNTFAAEVSRVAKEVGTDGKLGGQANVEGVDGTWKSLTDNVNKMADNLTNQVRSISEVTKAVALGDLTQKINVDALGEMGDLKTTINEMVDQLNVFADEVSRVAKEVGTDGQLGGQAIVPNVDGTWKDLTFNVNKMADKLTNQVRDIANVTKAISAGDLTRKVEVPLNGEMGELKNTINTMVDQLNTFAAEVSRVAKEVGTDGQLGGQANVPNVDGTWKDLTDNVNNMATNLTNQVRDIANVTKAISAGNLNLKVEVPLNGEMGDLKGTINTMVDQLNTFAAEVSRVAKEVGTDGQLGGQANVPNVDGTWKDLTDNVNKMATNLTNQVRDIADVTKAISAGDLTRKVQVPLNGEMGELKQTINTMVDQLSTFADEVSRVAKEVGTDGKLGGQANVPNVDGTWKGLTDNVNKMADNLTNQVRDIANVTKAISAGDLRQKVSSDLNGEMAELKTTINTMVDQLSTFADEVSRVAKEVGTDGKLGGQANVPNVDGTWKDLTDNVNKMADNLTNQVRDIANVTKAISAGNLNLKVEMPLNGEMGDLKGTINTMVDQLNTFAAEVSRVAKEVGTDGQLGGQANVPNVDGTWKDLTDNVNKMATNLTNQVRDIANVTKAISAGNLNLKVEVPLNGEMAELKDTINTMVDQLSTFAAEVSRVAKEVGTDGQLGGQANVEGVDGTWKSLTDNVNKMADNLTNQVRSISEVTKAVALGDLTQKINVDALGEMAELKTTINTMVDQLSTFAAEVSRVAKEVGTDGQLGGQANVPNVDGTWKSLTDNVNKMADNLTNQVRDIANVTKAISAGDLTRKVEVPLNGEMGELKQTINTMVDQLSTFADEVSRVAKEVGTDGKLGGQANVPNVDGTWKGLTDNVNTMADNLTNQVRDIANVTKAISAGDLTRKVEIPLNGEMAELKQTINTMVDQLSTFAAEVSRVAKEVGTDGQLGGQANVDGVDGTWKDLTDNVNKMATNLTNQVRDIATVTKAISAGNLNLKVEVPLNGEMGELKSTINTMVDQLSTFAAEVSRVAKEVGTDGQLGGQANVPNVDGTWKDLTDNVNKMADNLTNQVRDIANVTKAVAAGDLRQKVSSDLNGEMAELKTTINTMVDQLSTFAAEVSRVAKEVGTDGQLGGQANVEGVDGTWKSLTDNVNKMADNLTNQVRDIANVTKAISAGDLTRKVEIPLNGEMAELKTTINTMVDQLSIFAKEVSRVAKEVGTDGQLGGQANVPNVDGTWKDLTENVNKMADNLTNQVRSISEVTKAVALGDLTQKINVDALGEMAELKTTINTMVDQLSIFAKEVSRVAKEVGTDGQLGGQANVPNVDGTWKSLTNNVNRMADNLTNQVRDIAMVTKAISAGDLTKFVTVPLSGEMGELKDTINSMVKRLAVFAAEVNKVAREVGTEGKLGVQALVHDVEGAWLEVTSKVNTMALNLTNQVRAFAQITAAATGGDFNSMITVDASGEMDALKSQINRMVTSLRVSIVRNMQARQAAEVANRAKSEFLANMSHEVRTPMNGIIGMTSMTLETNLTHTQRDSLMIVSSLSNSLLSILNDLLDLSKIEAGRMSMEQIPFALRNAMLSVLKTLSIKSVQKGLNVFFMCDPDIPDNVVGDPHRLRQVLTNLVGNAVKFTNEGEISINCRCLQRQGNELTLEISVKDTGIGIPKDKIDVVFETFTQADGSTTRRYGGTGLGLSISRSLCRLLGGDIRVESEYGLGSNFIFTCKLEAPVPNFEFFERRILPYRNRHVLVIYDCRNNPEAKEMVVKLREMLHSFHLSTATVDTAEQAERLIWRGAQHRPMFDTFIVDTMQTADELRSTGLTNLNFMPIVYFADPRNSCINVNRIIELGINSYIDIPFDYSKLASAMLPALETHSLIPDLSKYRKRPLRILLAEDNVVNQKLALRILQKCNHKVEVVSNGQLAVEAVMDTWKRNMDIYGKNIRKDASNPGSENDRSGPSHSRAKSKSPFAMDPDEPTPTDERIDFIGDAEPGLSRITEVDESGDGGDANEGASVQSQSAEAGGQPQEGSESDKPKAVEGTVFADSMYPPAVKAPDDLPLVLDSIDIPNAEDKEADEDNPYNNTTEESPEETKPAGVRDPKSKFACVPMPFDIILMDIQMPVVHGFEATKRIRKWEESEGVDFRTPIIALTAHAMLGDRDRCLSSGMDEYITKPLRFETLLTTITRFQPRMYDEYGDIVPIVDTINDSTDSQSNSDDDDSDSDDEMEPMHPRDYFGRDDVPYGIYDDDGYNDDDDDDDDDGDDCDDDTERYRRSFLGTAFGKRAKKSPGASSRLPRCTAYHDFARAIVSKRRRSSARQARALRKQVMKYKREYGEHITRKGDAMSGVEQQLSDGKRSGDITDSAENSDNEGDGSNDDGGSETALASLRQPKNTTLATFSMKQLNNRSIYNSYSIMSQSAKSRRDRKLAQSGKQKQTRSSSSPQARVVAAYEKSHRESQKNKMGGSGGLRAGMLPMDFMDGQSTYRDGIYSMDYNMGGQGFEAQATYLDLPRHSIIDPTMLSFDPPGAPAHSSFSYGTTQGGTPTIDNSKSRSDGGWSVATPVRPSILTAQTATGSFSSGSAPPASVNRARSPASGEAVSAAAATNYSQLKTTADIAAAMAAAAAGDANALRAIQSTTMFNDTGEVSTEPADPNRAETMPVSSSATAASSSDPMLMVKASPVSSPSLAKAQQVGGGASMPAKSSSGGGDSATAHGHQSSSSKASLKLSRNVRERLMRARQKQINKHKDDDEVKDFDPSKIPRQQQDKKKQMKNIVKRVWVQNKQLCTNLA</sequence>
<dbReference type="InterPro" id="IPR005467">
    <property type="entry name" value="His_kinase_dom"/>
</dbReference>
<dbReference type="OrthoDB" id="10266508at2759"/>
<evidence type="ECO:0000256" key="5">
    <source>
        <dbReference type="ARBA" id="ARBA00022737"/>
    </source>
</evidence>
<dbReference type="InterPro" id="IPR011006">
    <property type="entry name" value="CheY-like_superfamily"/>
</dbReference>
<feature type="domain" description="HAMP" evidence="14">
    <location>
        <begin position="649"/>
        <end position="701"/>
    </location>
</feature>
<feature type="domain" description="HAMP" evidence="14">
    <location>
        <begin position="3492"/>
        <end position="3544"/>
    </location>
</feature>
<feature type="region of interest" description="Disordered" evidence="11">
    <location>
        <begin position="4946"/>
        <end position="4999"/>
    </location>
</feature>
<feature type="compositionally biased region" description="Low complexity" evidence="11">
    <location>
        <begin position="5270"/>
        <end position="5279"/>
    </location>
</feature>
<dbReference type="SMART" id="SM00448">
    <property type="entry name" value="REC"/>
    <property type="match status" value="1"/>
</dbReference>
<dbReference type="EMBL" id="MCFD01000014">
    <property type="protein sequence ID" value="ORX66707.1"/>
    <property type="molecule type" value="Genomic_DNA"/>
</dbReference>
<dbReference type="Gene3D" id="1.10.287.950">
    <property type="entry name" value="Methyl-accepting chemotaxis protein"/>
    <property type="match status" value="1"/>
</dbReference>